<dbReference type="EMBL" id="APRZ01000011">
    <property type="protein sequence ID" value="ENX35109.1"/>
    <property type="molecule type" value="Genomic_DNA"/>
</dbReference>
<evidence type="ECO:0000313" key="4">
    <source>
        <dbReference type="EMBL" id="TVT83661.1"/>
    </source>
</evidence>
<name>N9PNL8_9GAMM</name>
<protein>
    <submittedName>
        <fullName evidence="4">DUF4882 domain-containing protein</fullName>
    </submittedName>
</protein>
<evidence type="ECO:0000313" key="7">
    <source>
        <dbReference type="Proteomes" id="UP000316981"/>
    </source>
</evidence>
<dbReference type="Proteomes" id="UP000014559">
    <property type="component" value="Unassembled WGS sequence"/>
</dbReference>
<dbReference type="InterPro" id="IPR032620">
    <property type="entry name" value="DUF4882"/>
</dbReference>
<dbReference type="HOGENOM" id="CLU_076283_1_0_6"/>
<dbReference type="OrthoDB" id="6706525at2"/>
<accession>N9PNL8</accession>
<evidence type="ECO:0000313" key="3">
    <source>
        <dbReference type="EMBL" id="EPG37858.1"/>
    </source>
</evidence>
<comment type="caution">
    <text evidence="2">The sequence shown here is derived from an EMBL/GenBank/DDBJ whole genome shotgun (WGS) entry which is preliminary data.</text>
</comment>
<evidence type="ECO:0000313" key="2">
    <source>
        <dbReference type="EMBL" id="ENX35109.1"/>
    </source>
</evidence>
<proteinExistence type="predicted"/>
<sequence>MKKIVLGTIISVMLTGSTFAACSYDLDASLQDIKSWQTSSNSRFPNYPRSFELIPNINQVNQKVSGSITLLSNIPVDHYATSKKLANFKAQYPFTDRVPSNLPFIDKPVSTTGIVGLESIIDITSLNIDMGTVKDSYEFGYSLMGSSQQKLELGLDIVYGKYNNTTVYADGDYIHVTGGSLKPDGNGFTTLKEVERKTHKITIPADGKIKVGIYINQSTQQVGYIINGINYGYLNINLQNAITSLGYSAGINQNNNTGSLLIGKSVGLQLITDHSNMQLTYPTGAKDICGNTI</sequence>
<organism evidence="2 5">
    <name type="scientific">Acinetobacter colistiniresistens</name>
    <dbReference type="NCBI Taxonomy" id="280145"/>
    <lineage>
        <taxon>Bacteria</taxon>
        <taxon>Pseudomonadati</taxon>
        <taxon>Pseudomonadota</taxon>
        <taxon>Gammaproteobacteria</taxon>
        <taxon>Moraxellales</taxon>
        <taxon>Moraxellaceae</taxon>
        <taxon>Acinetobacter</taxon>
    </lineage>
</organism>
<dbReference type="Proteomes" id="UP000316981">
    <property type="component" value="Unassembled WGS sequence"/>
</dbReference>
<feature type="signal peptide" evidence="1">
    <location>
        <begin position="1"/>
        <end position="20"/>
    </location>
</feature>
<dbReference type="Pfam" id="PF16223">
    <property type="entry name" value="DUF4882"/>
    <property type="match status" value="1"/>
</dbReference>
<reference evidence="3 6" key="2">
    <citation type="submission" date="2013-06" db="EMBL/GenBank/DDBJ databases">
        <title>The Genome Sequence of Acinetobacter sp. NIPH 2036.</title>
        <authorList>
            <consortium name="The Broad Institute Genome Sequencing Platform"/>
            <consortium name="The Broad Institute Genome Sequencing Center for Infectious Disease"/>
            <person name="Cerqueira G."/>
            <person name="Feldgarden M."/>
            <person name="Courvalin P."/>
            <person name="Perichon B."/>
            <person name="Grillot-Courvalin C."/>
            <person name="Clermont D."/>
            <person name="Rocha E."/>
            <person name="Yoon E.-J."/>
            <person name="Nemec A."/>
            <person name="Young S.K."/>
            <person name="Zeng Q."/>
            <person name="Gargeya S."/>
            <person name="Fitzgerald M."/>
            <person name="Abouelleil A."/>
            <person name="Alvarado L."/>
            <person name="Berlin A.M."/>
            <person name="Chapman S.B."/>
            <person name="Dewar J."/>
            <person name="Goldberg J."/>
            <person name="Griggs A."/>
            <person name="Gujja S."/>
            <person name="Hansen M."/>
            <person name="Howarth C."/>
            <person name="Imamovic A."/>
            <person name="Larimer J."/>
            <person name="McCowan C."/>
            <person name="Murphy C."/>
            <person name="Pearson M."/>
            <person name="Priest M."/>
            <person name="Roberts A."/>
            <person name="Saif S."/>
            <person name="Shea T."/>
            <person name="Sykes S."/>
            <person name="Wortman J."/>
            <person name="Nusbaum C."/>
            <person name="Birren B."/>
        </authorList>
    </citation>
    <scope>NUCLEOTIDE SEQUENCE [LARGE SCALE GENOMIC DNA]</scope>
    <source>
        <strain evidence="3 6">NIPH 2036</strain>
    </source>
</reference>
<dbReference type="PATRIC" id="fig|1217695.3.peg.749"/>
<evidence type="ECO:0000256" key="1">
    <source>
        <dbReference type="SAM" id="SignalP"/>
    </source>
</evidence>
<evidence type="ECO:0000313" key="5">
    <source>
        <dbReference type="Proteomes" id="UP000013009"/>
    </source>
</evidence>
<reference evidence="2 5" key="1">
    <citation type="submission" date="2013-02" db="EMBL/GenBank/DDBJ databases">
        <title>The Genome Sequence of Acinetobacter sp. NIPH 1859.</title>
        <authorList>
            <consortium name="The Broad Institute Genome Sequencing Platform"/>
            <consortium name="The Broad Institute Genome Sequencing Center for Infectious Disease"/>
            <person name="Cerqueira G."/>
            <person name="Feldgarden M."/>
            <person name="Courvalin P."/>
            <person name="Perichon B."/>
            <person name="Grillot-Courvalin C."/>
            <person name="Clermont D."/>
            <person name="Rocha E."/>
            <person name="Yoon E.-J."/>
            <person name="Nemec A."/>
            <person name="Walker B."/>
            <person name="Young S.K."/>
            <person name="Zeng Q."/>
            <person name="Gargeya S."/>
            <person name="Fitzgerald M."/>
            <person name="Haas B."/>
            <person name="Abouelleil A."/>
            <person name="Alvarado L."/>
            <person name="Arachchi H.M."/>
            <person name="Berlin A.M."/>
            <person name="Chapman S.B."/>
            <person name="Dewar J."/>
            <person name="Goldberg J."/>
            <person name="Griggs A."/>
            <person name="Gujja S."/>
            <person name="Hansen M."/>
            <person name="Howarth C."/>
            <person name="Imamovic A."/>
            <person name="Larimer J."/>
            <person name="McCowan C."/>
            <person name="Murphy C."/>
            <person name="Neiman D."/>
            <person name="Pearson M."/>
            <person name="Priest M."/>
            <person name="Roberts A."/>
            <person name="Saif S."/>
            <person name="Shea T."/>
            <person name="Sisk P."/>
            <person name="Sykes S."/>
            <person name="Wortman J."/>
            <person name="Nusbaum C."/>
            <person name="Birren B."/>
        </authorList>
    </citation>
    <scope>NUCLEOTIDE SEQUENCE [LARGE SCALE GENOMIC DNA]</scope>
    <source>
        <strain evidence="2 5">NIPH 1859</strain>
    </source>
</reference>
<dbReference type="EMBL" id="VMTP01000047">
    <property type="protein sequence ID" value="TVT83661.1"/>
    <property type="molecule type" value="Genomic_DNA"/>
</dbReference>
<accession>S3TA96</accession>
<dbReference type="PROSITE" id="PS51257">
    <property type="entry name" value="PROKAR_LIPOPROTEIN"/>
    <property type="match status" value="1"/>
</dbReference>
<feature type="chain" id="PRO_5044737072" evidence="1">
    <location>
        <begin position="21"/>
        <end position="293"/>
    </location>
</feature>
<dbReference type="GeneID" id="45417927"/>
<dbReference type="Proteomes" id="UP000013009">
    <property type="component" value="Unassembled WGS sequence"/>
</dbReference>
<dbReference type="AlphaFoldDB" id="N9PNL8"/>
<dbReference type="RefSeq" id="WP_005270549.1">
    <property type="nucleotide sequence ID" value="NZ_BHGD02000131.1"/>
</dbReference>
<dbReference type="PATRIC" id="fig|1217696.3.peg.1791"/>
<keyword evidence="5" id="KW-1185">Reference proteome</keyword>
<reference evidence="4 7" key="3">
    <citation type="submission" date="2019-07" db="EMBL/GenBank/DDBJ databases">
        <title>Draft Genome Sequence of the first blaOXA-58-Harboring Acinetobacter colistiniresistens clinical isolate from Brazil.</title>
        <authorList>
            <person name="Favaro L.S."/>
            <person name="Paula-Petroli S.B."/>
            <person name="Moura C.F."/>
            <person name="Tognim M.C.B."/>
            <person name="Venancio E.J."/>
            <person name="Yamada-Ogatta S.F."/>
            <person name="Carrara-Marroni F.E."/>
        </authorList>
    </citation>
    <scope>NUCLEOTIDE SEQUENCE [LARGE SCALE GENOMIC DNA]</scope>
    <source>
        <strain evidence="4 7">DL</strain>
    </source>
</reference>
<evidence type="ECO:0000313" key="6">
    <source>
        <dbReference type="Proteomes" id="UP000014559"/>
    </source>
</evidence>
<keyword evidence="1" id="KW-0732">Signal</keyword>
<gene>
    <name evidence="2" type="ORF">F889_00776</name>
    <name evidence="3" type="ORF">F907_01828</name>
    <name evidence="4" type="ORF">FPV60_07300</name>
</gene>
<dbReference type="EMBL" id="ATGK01000011">
    <property type="protein sequence ID" value="EPG37858.1"/>
    <property type="molecule type" value="Genomic_DNA"/>
</dbReference>